<reference evidence="8 9" key="1">
    <citation type="submission" date="2014-07" db="EMBL/GenBank/DDBJ databases">
        <authorList>
            <person name="McCorrison J."/>
            <person name="Sanka R."/>
            <person name="Torralba M."/>
            <person name="Gillis M."/>
            <person name="Haft D.H."/>
            <person name="Methe B."/>
            <person name="Sutton G."/>
            <person name="Nelson K.E."/>
        </authorList>
    </citation>
    <scope>NUCLEOTIDE SEQUENCE [LARGE SCALE GENOMIC DNA]</scope>
    <source>
        <strain evidence="8 9">DNF00040</strain>
    </source>
</reference>
<dbReference type="EMBL" id="JRNI01000022">
    <property type="protein sequence ID" value="KGF30606.1"/>
    <property type="molecule type" value="Genomic_DNA"/>
</dbReference>
<evidence type="ECO:0000256" key="2">
    <source>
        <dbReference type="ARBA" id="ARBA00008929"/>
    </source>
</evidence>
<organism evidence="8 9">
    <name type="scientific">Oligella urethralis DNF00040</name>
    <dbReference type="NCBI Taxonomy" id="1401065"/>
    <lineage>
        <taxon>Bacteria</taxon>
        <taxon>Pseudomonadati</taxon>
        <taxon>Pseudomonadota</taxon>
        <taxon>Betaproteobacteria</taxon>
        <taxon>Burkholderiales</taxon>
        <taxon>Alcaligenaceae</taxon>
        <taxon>Oligella</taxon>
    </lineage>
</organism>
<dbReference type="PANTHER" id="PTHR34856">
    <property type="entry name" value="PROTEIN NRFD"/>
    <property type="match status" value="1"/>
</dbReference>
<evidence type="ECO:0000256" key="6">
    <source>
        <dbReference type="ARBA" id="ARBA00023136"/>
    </source>
</evidence>
<comment type="caution">
    <text evidence="8">The sequence shown here is derived from an EMBL/GenBank/DDBJ whole genome shotgun (WGS) entry which is preliminary data.</text>
</comment>
<keyword evidence="9" id="KW-1185">Reference proteome</keyword>
<evidence type="ECO:0000256" key="7">
    <source>
        <dbReference type="SAM" id="Phobius"/>
    </source>
</evidence>
<dbReference type="Pfam" id="PF03916">
    <property type="entry name" value="NrfD"/>
    <property type="match status" value="1"/>
</dbReference>
<feature type="transmembrane region" description="Helical" evidence="7">
    <location>
        <begin position="93"/>
        <end position="114"/>
    </location>
</feature>
<dbReference type="GO" id="GO:0005886">
    <property type="term" value="C:plasma membrane"/>
    <property type="evidence" value="ECO:0007669"/>
    <property type="project" value="UniProtKB-SubCell"/>
</dbReference>
<keyword evidence="4 7" id="KW-0812">Transmembrane</keyword>
<accession>A0A095Z8C4</accession>
<evidence type="ECO:0000256" key="3">
    <source>
        <dbReference type="ARBA" id="ARBA00022475"/>
    </source>
</evidence>
<feature type="transmembrane region" description="Helical" evidence="7">
    <location>
        <begin position="55"/>
        <end position="73"/>
    </location>
</feature>
<dbReference type="Gene3D" id="1.20.1630.10">
    <property type="entry name" value="Formate dehydrogenase/DMSO reductase domain"/>
    <property type="match status" value="1"/>
</dbReference>
<feature type="transmembrane region" description="Helical" evidence="7">
    <location>
        <begin position="150"/>
        <end position="168"/>
    </location>
</feature>
<evidence type="ECO:0000313" key="8">
    <source>
        <dbReference type="EMBL" id="KGF30606.1"/>
    </source>
</evidence>
<feature type="transmembrane region" description="Helical" evidence="7">
    <location>
        <begin position="262"/>
        <end position="281"/>
    </location>
</feature>
<evidence type="ECO:0000256" key="4">
    <source>
        <dbReference type="ARBA" id="ARBA00022692"/>
    </source>
</evidence>
<dbReference type="AlphaFoldDB" id="A0A095Z8C4"/>
<dbReference type="RefSeq" id="WP_036559095.1">
    <property type="nucleotide sequence ID" value="NZ_JRNI01000022.1"/>
</dbReference>
<protein>
    <submittedName>
        <fullName evidence="8">Tetrathionate reductase</fullName>
    </submittedName>
</protein>
<dbReference type="Proteomes" id="UP000029629">
    <property type="component" value="Unassembled WGS sequence"/>
</dbReference>
<feature type="transmembrane region" description="Helical" evidence="7">
    <location>
        <begin position="188"/>
        <end position="207"/>
    </location>
</feature>
<evidence type="ECO:0000256" key="1">
    <source>
        <dbReference type="ARBA" id="ARBA00004651"/>
    </source>
</evidence>
<dbReference type="InterPro" id="IPR052049">
    <property type="entry name" value="Electron_transfer_protein"/>
</dbReference>
<dbReference type="InterPro" id="IPR005614">
    <property type="entry name" value="NrfD-like"/>
</dbReference>
<evidence type="ECO:0000256" key="5">
    <source>
        <dbReference type="ARBA" id="ARBA00022989"/>
    </source>
</evidence>
<evidence type="ECO:0000313" key="9">
    <source>
        <dbReference type="Proteomes" id="UP000029629"/>
    </source>
</evidence>
<proteinExistence type="inferred from homology"/>
<dbReference type="eggNOG" id="COG5557">
    <property type="taxonomic scope" value="Bacteria"/>
</dbReference>
<keyword evidence="3" id="KW-1003">Cell membrane</keyword>
<feature type="transmembrane region" description="Helical" evidence="7">
    <location>
        <begin position="288"/>
        <end position="310"/>
    </location>
</feature>
<dbReference type="PANTHER" id="PTHR34856:SF2">
    <property type="entry name" value="PROTEIN NRFD"/>
    <property type="match status" value="1"/>
</dbReference>
<gene>
    <name evidence="8" type="ORF">HMPREF2130_06085</name>
</gene>
<keyword evidence="6 7" id="KW-0472">Membrane</keyword>
<keyword evidence="5 7" id="KW-1133">Transmembrane helix</keyword>
<feature type="transmembrane region" description="Helical" evidence="7">
    <location>
        <begin position="219"/>
        <end position="242"/>
    </location>
</feature>
<name>A0A095Z8C4_9BURK</name>
<comment type="similarity">
    <text evidence="2">Belongs to the NrfD family.</text>
</comment>
<feature type="transmembrane region" description="Helical" evidence="7">
    <location>
        <begin position="20"/>
        <end position="43"/>
    </location>
</feature>
<comment type="subcellular location">
    <subcellularLocation>
        <location evidence="1">Cell membrane</location>
        <topology evidence="1">Multi-pass membrane protein</topology>
    </subcellularLocation>
</comment>
<feature type="transmembrane region" description="Helical" evidence="7">
    <location>
        <begin position="330"/>
        <end position="354"/>
    </location>
</feature>
<dbReference type="OrthoDB" id="9770779at2"/>
<sequence length="362" mass="40261">MEAQIIETLNITHKVGWLPWAVQYFFLIGICYCSFLLSLPGVVFKKPQWKVASNYALIVMLTCGLIAPVALLADLHQPGRFMNFYLHFQKTSWMSWGSIFLVFYVAWMVIYGFLALQPLLKESAAANHRYAKLAAWVTLKKQPKATWLKVAALFAFIGAMLVMVYTGMEVAVIKSRPMWNNFAVPVQFVLTAMAGAAGAALILNFFTANRGDKAVMNPLVKVIFWAQLAMVVVGGIWLLLGFSGLSPKIAQAMSLITFINHWELFTIVGVLIVFATLLMAWRFPGNGLLLGLLTVITVWMFRWTVFMGGQEIPKTGAGSYSYTLPWGPDGLLGIVGTLGLCVFVYIVLTSLVPLRQLELEEN</sequence>